<name>A0A0F9LQV4_9ZZZZ</name>
<accession>A0A0F9LQV4</accession>
<proteinExistence type="predicted"/>
<organism evidence="1">
    <name type="scientific">marine sediment metagenome</name>
    <dbReference type="NCBI Taxonomy" id="412755"/>
    <lineage>
        <taxon>unclassified sequences</taxon>
        <taxon>metagenomes</taxon>
        <taxon>ecological metagenomes</taxon>
    </lineage>
</organism>
<protein>
    <submittedName>
        <fullName evidence="1">Uncharacterized protein</fullName>
    </submittedName>
</protein>
<evidence type="ECO:0000313" key="1">
    <source>
        <dbReference type="EMBL" id="KKM97464.1"/>
    </source>
</evidence>
<gene>
    <name evidence="1" type="ORF">LCGC14_1167880</name>
</gene>
<reference evidence="1" key="1">
    <citation type="journal article" date="2015" name="Nature">
        <title>Complex archaea that bridge the gap between prokaryotes and eukaryotes.</title>
        <authorList>
            <person name="Spang A."/>
            <person name="Saw J.H."/>
            <person name="Jorgensen S.L."/>
            <person name="Zaremba-Niedzwiedzka K."/>
            <person name="Martijn J."/>
            <person name="Lind A.E."/>
            <person name="van Eijk R."/>
            <person name="Schleper C."/>
            <person name="Guy L."/>
            <person name="Ettema T.J."/>
        </authorList>
    </citation>
    <scope>NUCLEOTIDE SEQUENCE</scope>
</reference>
<sequence>MSTAETLVDDNCARCGESSVMSCPDCGRRLCQECREVEAGQCGTVNCVMCGHPVTEDWDTVFDIQGGGLHGRCD</sequence>
<dbReference type="AlphaFoldDB" id="A0A0F9LQV4"/>
<comment type="caution">
    <text evidence="1">The sequence shown here is derived from an EMBL/GenBank/DDBJ whole genome shotgun (WGS) entry which is preliminary data.</text>
</comment>
<dbReference type="EMBL" id="LAZR01005745">
    <property type="protein sequence ID" value="KKM97464.1"/>
    <property type="molecule type" value="Genomic_DNA"/>
</dbReference>